<dbReference type="GO" id="GO:0046872">
    <property type="term" value="F:metal ion binding"/>
    <property type="evidence" value="ECO:0007669"/>
    <property type="project" value="UniProtKB-KW"/>
</dbReference>
<feature type="binding site" evidence="10">
    <location>
        <position position="183"/>
    </location>
    <ligand>
        <name>Mg(2+)</name>
        <dbReference type="ChEBI" id="CHEBI:18420"/>
    </ligand>
</feature>
<keyword evidence="5 10" id="KW-0460">Magnesium</keyword>
<dbReference type="PRINTS" id="PR00318">
    <property type="entry name" value="GPROTEINA"/>
</dbReference>
<comment type="caution">
    <text evidence="11">The sequence shown here is derived from an EMBL/GenBank/DDBJ whole genome shotgun (WGS) entry which is preliminary data.</text>
</comment>
<organism evidence="11 12">
    <name type="scientific">Mucor lusitanicus CBS 277.49</name>
    <dbReference type="NCBI Taxonomy" id="747725"/>
    <lineage>
        <taxon>Eukaryota</taxon>
        <taxon>Fungi</taxon>
        <taxon>Fungi incertae sedis</taxon>
        <taxon>Mucoromycota</taxon>
        <taxon>Mucoromycotina</taxon>
        <taxon>Mucoromycetes</taxon>
        <taxon>Mucorales</taxon>
        <taxon>Mucorineae</taxon>
        <taxon>Mucoraceae</taxon>
        <taxon>Mucor</taxon>
    </lineage>
</organism>
<reference evidence="11 12" key="1">
    <citation type="submission" date="2015-06" db="EMBL/GenBank/DDBJ databases">
        <title>Expansion of signal transduction pathways in fungi by whole-genome duplication.</title>
        <authorList>
            <consortium name="DOE Joint Genome Institute"/>
            <person name="Corrochano L.M."/>
            <person name="Kuo A."/>
            <person name="Marcet-Houben M."/>
            <person name="Polaino S."/>
            <person name="Salamov A."/>
            <person name="Villalobos J.M."/>
            <person name="Alvarez M.I."/>
            <person name="Avalos J."/>
            <person name="Benito E.P."/>
            <person name="Benoit I."/>
            <person name="Burger G."/>
            <person name="Camino L.P."/>
            <person name="Canovas D."/>
            <person name="Cerda-Olmedo E."/>
            <person name="Cheng J.-F."/>
            <person name="Dominguez A."/>
            <person name="Elias M."/>
            <person name="Eslava A.P."/>
            <person name="Glaser F."/>
            <person name="Grimwood J."/>
            <person name="Gutierrez G."/>
            <person name="Heitman J."/>
            <person name="Henrissat B."/>
            <person name="Iturriaga E.A."/>
            <person name="Lang B.F."/>
            <person name="Lavin J.L."/>
            <person name="Lee S."/>
            <person name="Li W."/>
            <person name="Lindquist E."/>
            <person name="Lopez-Garcia S."/>
            <person name="Luque E.M."/>
            <person name="Marcos A.T."/>
            <person name="Martin J."/>
            <person name="Mccluskey K."/>
            <person name="Medina H.R."/>
            <person name="Miralles-Duran A."/>
            <person name="Miyazaki A."/>
            <person name="Munoz-Torres E."/>
            <person name="Oguiza J.A."/>
            <person name="Ohm R."/>
            <person name="Olmedo M."/>
            <person name="Orejas M."/>
            <person name="Ortiz-Castellanos L."/>
            <person name="Pisabarro A.G."/>
            <person name="Rodriguez-Romero J."/>
            <person name="Ruiz-Herrera J."/>
            <person name="Ruiz-Vazquez R."/>
            <person name="Sanz C."/>
            <person name="Schackwitz W."/>
            <person name="Schmutz J."/>
            <person name="Shahriari M."/>
            <person name="Shelest E."/>
            <person name="Silva-Franco F."/>
            <person name="Soanes D."/>
            <person name="Syed K."/>
            <person name="Tagua V.G."/>
            <person name="Talbot N.J."/>
            <person name="Thon M."/>
            <person name="De Vries R.P."/>
            <person name="Wiebenga A."/>
            <person name="Yadav J.S."/>
            <person name="Braun E.L."/>
            <person name="Baker S."/>
            <person name="Garre V."/>
            <person name="Horwitz B."/>
            <person name="Torres-Martinez S."/>
            <person name="Idnurm A."/>
            <person name="Herrera-Estrella A."/>
            <person name="Gabaldon T."/>
            <person name="Grigoriev I.V."/>
        </authorList>
    </citation>
    <scope>NUCLEOTIDE SEQUENCE [LARGE SCALE GENOMIC DNA]</scope>
    <source>
        <strain evidence="11 12">CBS 277.49</strain>
    </source>
</reference>
<feature type="binding site" evidence="9">
    <location>
        <begin position="177"/>
        <end position="183"/>
    </location>
    <ligand>
        <name>GTP</name>
        <dbReference type="ChEBI" id="CHEBI:37565"/>
    </ligand>
</feature>
<keyword evidence="8" id="KW-0807">Transducer</keyword>
<dbReference type="GO" id="GO:0005834">
    <property type="term" value="C:heterotrimeric G-protein complex"/>
    <property type="evidence" value="ECO:0007669"/>
    <property type="project" value="InterPro"/>
</dbReference>
<keyword evidence="12" id="KW-1185">Reference proteome</keyword>
<dbReference type="Pfam" id="PF00503">
    <property type="entry name" value="G-alpha"/>
    <property type="match status" value="1"/>
</dbReference>
<gene>
    <name evidence="11" type="ORF">MUCCIDRAFT_32511</name>
</gene>
<dbReference type="SMART" id="SM00275">
    <property type="entry name" value="G_alpha"/>
    <property type="match status" value="1"/>
</dbReference>
<dbReference type="SUPFAM" id="SSF52540">
    <property type="entry name" value="P-loop containing nucleoside triphosphate hydrolases"/>
    <property type="match status" value="1"/>
</dbReference>
<sequence>MGCAPSKQTTEAEQDAIRNKEIDTQIKQAKADSQREIKLLLLGAGESGKSTVLKQMKLIHDGGYSKEERDEFKEIIYSNTVQSMRVILEAMEAMQVPLEDQAVGSKYRDIIWALPVQVQSLSAEVTEAIRYLWKDRNLLSVYDRNREYQLNDSAKYFFDSIDRIGDPDYTPTAQDVLRARVKTTGITETTFRIGEFTYRMFDLGGQRSERKKWIHCFEHVMALIFMVALSEFDQVLIEDEHMNRMKESLLLFDSICNSRWFKKTSIILFLNKIDIFREKIEHHHLLSDTFPEYKGANTYQETSQYLRQRFLALNKQSATKQIYTHFTCATDTAQMEFVMNAINDIIIQNNLRDIGLL</sequence>
<dbReference type="SUPFAM" id="SSF47895">
    <property type="entry name" value="Transducin (alpha subunit), insertion domain"/>
    <property type="match status" value="1"/>
</dbReference>
<evidence type="ECO:0000256" key="3">
    <source>
        <dbReference type="ARBA" id="ARBA00022723"/>
    </source>
</evidence>
<dbReference type="FunFam" id="1.10.400.10:FF:000007">
    <property type="entry name" value="Guanine nucleotide-binding protein subunit alpha"/>
    <property type="match status" value="1"/>
</dbReference>
<evidence type="ECO:0000256" key="7">
    <source>
        <dbReference type="ARBA" id="ARBA00023139"/>
    </source>
</evidence>
<dbReference type="Gene3D" id="1.10.400.10">
    <property type="entry name" value="GI Alpha 1, domain 2-like"/>
    <property type="match status" value="1"/>
</dbReference>
<evidence type="ECO:0000256" key="2">
    <source>
        <dbReference type="ARBA" id="ARBA00022707"/>
    </source>
</evidence>
<accession>A0A162RN36</accession>
<dbReference type="InterPro" id="IPR011025">
    <property type="entry name" value="GproteinA_insert"/>
</dbReference>
<feature type="binding site" evidence="9">
    <location>
        <begin position="202"/>
        <end position="206"/>
    </location>
    <ligand>
        <name>GTP</name>
        <dbReference type="ChEBI" id="CHEBI:37565"/>
    </ligand>
</feature>
<keyword evidence="7" id="KW-0449">Lipoprotein</keyword>
<dbReference type="OrthoDB" id="5817230at2759"/>
<evidence type="ECO:0000313" key="12">
    <source>
        <dbReference type="Proteomes" id="UP000077051"/>
    </source>
</evidence>
<keyword evidence="3 10" id="KW-0479">Metal-binding</keyword>
<evidence type="ECO:0000256" key="9">
    <source>
        <dbReference type="PIRSR" id="PIRSR601019-1"/>
    </source>
</evidence>
<dbReference type="Gene3D" id="3.40.50.300">
    <property type="entry name" value="P-loop containing nucleotide triphosphate hydrolases"/>
    <property type="match status" value="1"/>
</dbReference>
<dbReference type="Proteomes" id="UP000077051">
    <property type="component" value="Unassembled WGS sequence"/>
</dbReference>
<evidence type="ECO:0000256" key="8">
    <source>
        <dbReference type="ARBA" id="ARBA00023224"/>
    </source>
</evidence>
<dbReference type="InterPro" id="IPR027417">
    <property type="entry name" value="P-loop_NTPase"/>
</dbReference>
<dbReference type="GO" id="GO:0003924">
    <property type="term" value="F:GTPase activity"/>
    <property type="evidence" value="ECO:0007669"/>
    <property type="project" value="InterPro"/>
</dbReference>
<feature type="binding site" evidence="9">
    <location>
        <begin position="46"/>
        <end position="51"/>
    </location>
    <ligand>
        <name>GTP</name>
        <dbReference type="ChEBI" id="CHEBI:37565"/>
    </ligand>
</feature>
<keyword evidence="4 9" id="KW-0547">Nucleotide-binding</keyword>
<dbReference type="GO" id="GO:0007010">
    <property type="term" value="P:cytoskeleton organization"/>
    <property type="evidence" value="ECO:0007669"/>
    <property type="project" value="UniProtKB-ARBA"/>
</dbReference>
<dbReference type="AlphaFoldDB" id="A0A162RN36"/>
<dbReference type="GO" id="GO:0007188">
    <property type="term" value="P:adenylate cyclase-modulating G protein-coupled receptor signaling pathway"/>
    <property type="evidence" value="ECO:0007669"/>
    <property type="project" value="TreeGrafter"/>
</dbReference>
<name>A0A162RN36_MUCCL</name>
<dbReference type="VEuPathDB" id="FungiDB:MUCCIDRAFT_32511"/>
<protein>
    <submittedName>
        <fullName evidence="11">G protein alpha subunit</fullName>
    </submittedName>
</protein>
<dbReference type="CDD" id="cd00066">
    <property type="entry name" value="G-alpha"/>
    <property type="match status" value="1"/>
</dbReference>
<feature type="binding site" evidence="9">
    <location>
        <begin position="152"/>
        <end position="153"/>
    </location>
    <ligand>
        <name>GTP</name>
        <dbReference type="ChEBI" id="CHEBI:37565"/>
    </ligand>
</feature>
<dbReference type="GO" id="GO:0031683">
    <property type="term" value="F:G-protein beta/gamma-subunit complex binding"/>
    <property type="evidence" value="ECO:0007669"/>
    <property type="project" value="InterPro"/>
</dbReference>
<dbReference type="FunFam" id="3.40.50.300:FF:000692">
    <property type="entry name" value="Guanine nucleotide-binding protein subunit alpha"/>
    <property type="match status" value="1"/>
</dbReference>
<keyword evidence="2" id="KW-0519">Myristate</keyword>
<dbReference type="PANTHER" id="PTHR10218:SF302">
    <property type="entry name" value="GUANINE NUCLEOTIDE-BINDING PROTEIN ALPHA-5 SUBUNIT"/>
    <property type="match status" value="1"/>
</dbReference>
<proteinExistence type="predicted"/>
<evidence type="ECO:0000256" key="6">
    <source>
        <dbReference type="ARBA" id="ARBA00023134"/>
    </source>
</evidence>
<dbReference type="FunFam" id="3.40.50.300:FF:002307">
    <property type="entry name" value="Guanine nucleotide-binding protein G(k) subunit alpha"/>
    <property type="match status" value="1"/>
</dbReference>
<dbReference type="PROSITE" id="PS51882">
    <property type="entry name" value="G_ALPHA"/>
    <property type="match status" value="1"/>
</dbReference>
<comment type="subunit">
    <text evidence="1">G proteins are composed of 3 units; alpha, beta and gamma. The alpha chain contains the guanine nucleotide binding site.</text>
</comment>
<dbReference type="InterPro" id="IPR001019">
    <property type="entry name" value="Gprotein_alpha_su"/>
</dbReference>
<dbReference type="PRINTS" id="PR01241">
    <property type="entry name" value="GPROTEINAFNG"/>
</dbReference>
<dbReference type="PANTHER" id="PTHR10218">
    <property type="entry name" value="GTP-BINDING PROTEIN ALPHA SUBUNIT"/>
    <property type="match status" value="1"/>
</dbReference>
<dbReference type="GO" id="GO:0005737">
    <property type="term" value="C:cytoplasm"/>
    <property type="evidence" value="ECO:0007669"/>
    <property type="project" value="UniProtKB-ARBA"/>
</dbReference>
<dbReference type="EMBL" id="AMYB01000001">
    <property type="protein sequence ID" value="OAD07459.1"/>
    <property type="molecule type" value="Genomic_DNA"/>
</dbReference>
<feature type="binding site" evidence="10">
    <location>
        <position position="50"/>
    </location>
    <ligand>
        <name>Mg(2+)</name>
        <dbReference type="ChEBI" id="CHEBI:18420"/>
    </ligand>
</feature>
<feature type="binding site" evidence="9">
    <location>
        <begin position="271"/>
        <end position="274"/>
    </location>
    <ligand>
        <name>GTP</name>
        <dbReference type="ChEBI" id="CHEBI:37565"/>
    </ligand>
</feature>
<dbReference type="InterPro" id="IPR002975">
    <property type="entry name" value="Fungi_Gprotein_alpha"/>
</dbReference>
<evidence type="ECO:0000256" key="4">
    <source>
        <dbReference type="ARBA" id="ARBA00022741"/>
    </source>
</evidence>
<evidence type="ECO:0000256" key="10">
    <source>
        <dbReference type="PIRSR" id="PIRSR601019-2"/>
    </source>
</evidence>
<keyword evidence="6 9" id="KW-0342">GTP-binding</keyword>
<keyword evidence="7" id="KW-0564">Palmitate</keyword>
<feature type="binding site" evidence="9">
    <location>
        <position position="329"/>
    </location>
    <ligand>
        <name>GTP</name>
        <dbReference type="ChEBI" id="CHEBI:37565"/>
    </ligand>
</feature>
<evidence type="ECO:0000256" key="1">
    <source>
        <dbReference type="ARBA" id="ARBA00011356"/>
    </source>
</evidence>
<dbReference type="STRING" id="747725.A0A162RN36"/>
<evidence type="ECO:0000256" key="5">
    <source>
        <dbReference type="ARBA" id="ARBA00022842"/>
    </source>
</evidence>
<dbReference type="GO" id="GO:0001664">
    <property type="term" value="F:G protein-coupled receptor binding"/>
    <property type="evidence" value="ECO:0007669"/>
    <property type="project" value="InterPro"/>
</dbReference>
<dbReference type="GO" id="GO:0005525">
    <property type="term" value="F:GTP binding"/>
    <property type="evidence" value="ECO:0007669"/>
    <property type="project" value="UniProtKB-KW"/>
</dbReference>
<evidence type="ECO:0000313" key="11">
    <source>
        <dbReference type="EMBL" id="OAD07459.1"/>
    </source>
</evidence>